<evidence type="ECO:0000313" key="1">
    <source>
        <dbReference type="EMBL" id="MFC7255803.1"/>
    </source>
</evidence>
<sequence>MLTDKAWETVLETLKHEGSFRLEELPFEGGELVSVAIMLRRFEQKNWVRKEGELWLPDEKARRLLDLDDSIPARKGD</sequence>
<protein>
    <submittedName>
        <fullName evidence="1">Uncharacterized protein</fullName>
    </submittedName>
</protein>
<dbReference type="AlphaFoldDB" id="A0ABD5ZYN0"/>
<evidence type="ECO:0000313" key="2">
    <source>
        <dbReference type="Proteomes" id="UP001596434"/>
    </source>
</evidence>
<comment type="caution">
    <text evidence="1">The sequence shown here is derived from an EMBL/GenBank/DDBJ whole genome shotgun (WGS) entry which is preliminary data.</text>
</comment>
<gene>
    <name evidence="1" type="ORF">ACFQKE_10960</name>
</gene>
<accession>A0ABD5ZYN0</accession>
<keyword evidence="2" id="KW-1185">Reference proteome</keyword>
<reference evidence="1 2" key="1">
    <citation type="journal article" date="2019" name="Int. J. Syst. Evol. Microbiol.">
        <title>The Global Catalogue of Microorganisms (GCM) 10K type strain sequencing project: providing services to taxonomists for standard genome sequencing and annotation.</title>
        <authorList>
            <consortium name="The Broad Institute Genomics Platform"/>
            <consortium name="The Broad Institute Genome Sequencing Center for Infectious Disease"/>
            <person name="Wu L."/>
            <person name="Ma J."/>
        </authorList>
    </citation>
    <scope>NUCLEOTIDE SEQUENCE [LARGE SCALE GENOMIC DNA]</scope>
    <source>
        <strain evidence="1 2">GX21</strain>
    </source>
</reference>
<dbReference type="Proteomes" id="UP001596434">
    <property type="component" value="Unassembled WGS sequence"/>
</dbReference>
<name>A0ABD5ZYN0_9EURY</name>
<dbReference type="EMBL" id="JBHTAT010000001">
    <property type="protein sequence ID" value="MFC7255803.1"/>
    <property type="molecule type" value="Genomic_DNA"/>
</dbReference>
<proteinExistence type="predicted"/>
<dbReference type="RefSeq" id="WP_136361833.1">
    <property type="nucleotide sequence ID" value="NZ_JBHTAT010000001.1"/>
</dbReference>
<organism evidence="1 2">
    <name type="scientific">Haloplanus litoreus</name>
    <dbReference type="NCBI Taxonomy" id="767515"/>
    <lineage>
        <taxon>Archaea</taxon>
        <taxon>Methanobacteriati</taxon>
        <taxon>Methanobacteriota</taxon>
        <taxon>Stenosarchaea group</taxon>
        <taxon>Halobacteria</taxon>
        <taxon>Halobacteriales</taxon>
        <taxon>Haloferacaceae</taxon>
        <taxon>Haloplanus</taxon>
    </lineage>
</organism>
<dbReference type="GeneID" id="96954177"/>